<sequence>MRAPRPGRWRAGRLVCHACFATRSILALGTSTTTIGPKPITGSGCQSFVDEVTSFLDDDGIPWAAIPNIKEMIPSGTAIDIGKSSLVCRTILGVGGEEPEGFKFLLHVCPTPSSEAHAGAWLNAKITNALQTTQTTIVHLHQDVWNRSRGIVESRLRSKCGGSRDCRIYARKTHAQRITKLQYLPFLEENHLWGATRAKFAYGFSNQKDSSLSPHFRQSEKYIGLGKNFTHTNCWGSAARIDIITSIDRDFGCSTWPGFQVMETMSPVPMFVGNDGIRRHAVGAGLTPLEEMELIDTLPTSTVLRSGLPVSLLKGLNSLDDCQCPWQRTYDAGFVPVFDAGVERLMMMVDNDDIDIPVLDLWDQSTPKFVSTHYSENIGVAQMLDDIQKAEVQ</sequence>
<feature type="signal peptide" evidence="1">
    <location>
        <begin position="1"/>
        <end position="27"/>
    </location>
</feature>
<protein>
    <submittedName>
        <fullName evidence="2">Uncharacterized protein</fullName>
    </submittedName>
</protein>
<accession>K0SX60</accession>
<dbReference type="Proteomes" id="UP000266841">
    <property type="component" value="Unassembled WGS sequence"/>
</dbReference>
<dbReference type="OrthoDB" id="45724at2759"/>
<name>K0SX60_THAOC</name>
<evidence type="ECO:0000256" key="1">
    <source>
        <dbReference type="SAM" id="SignalP"/>
    </source>
</evidence>
<evidence type="ECO:0000313" key="2">
    <source>
        <dbReference type="EMBL" id="EJK62807.1"/>
    </source>
</evidence>
<proteinExistence type="predicted"/>
<comment type="caution">
    <text evidence="2">The sequence shown here is derived from an EMBL/GenBank/DDBJ whole genome shotgun (WGS) entry which is preliminary data.</text>
</comment>
<keyword evidence="1" id="KW-0732">Signal</keyword>
<dbReference type="AlphaFoldDB" id="K0SX60"/>
<reference evidence="2 3" key="1">
    <citation type="journal article" date="2012" name="Genome Biol.">
        <title>Genome and low-iron response of an oceanic diatom adapted to chronic iron limitation.</title>
        <authorList>
            <person name="Lommer M."/>
            <person name="Specht M."/>
            <person name="Roy A.S."/>
            <person name="Kraemer L."/>
            <person name="Andreson R."/>
            <person name="Gutowska M.A."/>
            <person name="Wolf J."/>
            <person name="Bergner S.V."/>
            <person name="Schilhabel M.B."/>
            <person name="Klostermeier U.C."/>
            <person name="Beiko R.G."/>
            <person name="Rosenstiel P."/>
            <person name="Hippler M."/>
            <person name="Laroche J."/>
        </authorList>
    </citation>
    <scope>NUCLEOTIDE SEQUENCE [LARGE SCALE GENOMIC DNA]</scope>
    <source>
        <strain evidence="2 3">CCMP1005</strain>
    </source>
</reference>
<feature type="chain" id="PRO_5003841484" evidence="1">
    <location>
        <begin position="28"/>
        <end position="393"/>
    </location>
</feature>
<evidence type="ECO:0000313" key="3">
    <source>
        <dbReference type="Proteomes" id="UP000266841"/>
    </source>
</evidence>
<organism evidence="2 3">
    <name type="scientific">Thalassiosira oceanica</name>
    <name type="common">Marine diatom</name>
    <dbReference type="NCBI Taxonomy" id="159749"/>
    <lineage>
        <taxon>Eukaryota</taxon>
        <taxon>Sar</taxon>
        <taxon>Stramenopiles</taxon>
        <taxon>Ochrophyta</taxon>
        <taxon>Bacillariophyta</taxon>
        <taxon>Coscinodiscophyceae</taxon>
        <taxon>Thalassiosirophycidae</taxon>
        <taxon>Thalassiosirales</taxon>
        <taxon>Thalassiosiraceae</taxon>
        <taxon>Thalassiosira</taxon>
    </lineage>
</organism>
<dbReference type="EMBL" id="AGNL01018608">
    <property type="protein sequence ID" value="EJK62807.1"/>
    <property type="molecule type" value="Genomic_DNA"/>
</dbReference>
<keyword evidence="3" id="KW-1185">Reference proteome</keyword>
<gene>
    <name evidence="2" type="ORF">THAOC_16567</name>
</gene>